<dbReference type="PRINTS" id="PR01577">
    <property type="entry name" value="KCNABCHANNEL"/>
</dbReference>
<keyword evidence="3" id="KW-0560">Oxidoreductase</keyword>
<reference evidence="6" key="2">
    <citation type="submission" date="2015-01" db="EMBL/GenBank/DDBJ databases">
        <title>Evolutionary Origins and Diversification of the Mycorrhizal Mutualists.</title>
        <authorList>
            <consortium name="DOE Joint Genome Institute"/>
            <consortium name="Mycorrhizal Genomics Consortium"/>
            <person name="Kohler A."/>
            <person name="Kuo A."/>
            <person name="Nagy L.G."/>
            <person name="Floudas D."/>
            <person name="Copeland A."/>
            <person name="Barry K.W."/>
            <person name="Cichocki N."/>
            <person name="Veneault-Fourrey C."/>
            <person name="LaButti K."/>
            <person name="Lindquist E.A."/>
            <person name="Lipzen A."/>
            <person name="Lundell T."/>
            <person name="Morin E."/>
            <person name="Murat C."/>
            <person name="Riley R."/>
            <person name="Ohm R."/>
            <person name="Sun H."/>
            <person name="Tunlid A."/>
            <person name="Henrissat B."/>
            <person name="Grigoriev I.V."/>
            <person name="Hibbett D.S."/>
            <person name="Martin F."/>
        </authorList>
    </citation>
    <scope>NUCLEOTIDE SEQUENCE [LARGE SCALE GENOMIC DNA]</scope>
    <source>
        <strain evidence="6">MAFF 305830</strain>
    </source>
</reference>
<evidence type="ECO:0000256" key="2">
    <source>
        <dbReference type="ARBA" id="ARBA00022857"/>
    </source>
</evidence>
<organism evidence="5 6">
    <name type="scientific">Serendipita vermifera MAFF 305830</name>
    <dbReference type="NCBI Taxonomy" id="933852"/>
    <lineage>
        <taxon>Eukaryota</taxon>
        <taxon>Fungi</taxon>
        <taxon>Dikarya</taxon>
        <taxon>Basidiomycota</taxon>
        <taxon>Agaricomycotina</taxon>
        <taxon>Agaricomycetes</taxon>
        <taxon>Sebacinales</taxon>
        <taxon>Serendipitaceae</taxon>
        <taxon>Serendipita</taxon>
    </lineage>
</organism>
<sequence length="347" mass="38764">MTDYFEFKANPKMEYRRLGRSGLRVSCLSLGGWLTLGGTVKGDPVRDIIKCAWENGVNFIDTAEGYAEGESEREIGRCLKELKIRRSDLVLSTKVFWGQGESPNSSGLSRKHIIEGLHASLERLQMDYVDVYFAHRPDPTVPMEEVVRAFNWCIEQGKAHYWGTSEWSAHEIEAAHHVCAKFGLIAPVAEQAEHSLMNRAKAEGEFLPIYESYGTKLTVFSALSGGFLTGKYNDGIPEGSRYAVHTEMDWLQERAKALSSPEGQKNIEKVRKLTEVAKGLGFSVTQLSIAYILKMGSTATVIMGCKTPEQMLEQLGALGAVEKIDKEVEKQVEEIFGNKPGPPRQWR</sequence>
<feature type="domain" description="NADP-dependent oxidoreductase" evidence="4">
    <location>
        <begin position="28"/>
        <end position="335"/>
    </location>
</feature>
<dbReference type="EMBL" id="KN824301">
    <property type="protein sequence ID" value="KIM27043.1"/>
    <property type="molecule type" value="Genomic_DNA"/>
</dbReference>
<comment type="similarity">
    <text evidence="1">Belongs to the shaker potassium channel beta subunit family.</text>
</comment>
<evidence type="ECO:0000256" key="1">
    <source>
        <dbReference type="ARBA" id="ARBA00006515"/>
    </source>
</evidence>
<dbReference type="AlphaFoldDB" id="A0A0C2WL56"/>
<keyword evidence="2" id="KW-0521">NADP</keyword>
<dbReference type="Gene3D" id="3.20.20.100">
    <property type="entry name" value="NADP-dependent oxidoreductase domain"/>
    <property type="match status" value="1"/>
</dbReference>
<dbReference type="OrthoDB" id="1720422at2759"/>
<dbReference type="STRING" id="933852.A0A0C2WL56"/>
<evidence type="ECO:0000313" key="6">
    <source>
        <dbReference type="Proteomes" id="UP000054097"/>
    </source>
</evidence>
<evidence type="ECO:0000256" key="3">
    <source>
        <dbReference type="ARBA" id="ARBA00023002"/>
    </source>
</evidence>
<dbReference type="InterPro" id="IPR023210">
    <property type="entry name" value="NADP_OxRdtase_dom"/>
</dbReference>
<dbReference type="PANTHER" id="PTHR43150:SF2">
    <property type="entry name" value="HYPERKINETIC, ISOFORM M"/>
    <property type="match status" value="1"/>
</dbReference>
<evidence type="ECO:0000259" key="4">
    <source>
        <dbReference type="Pfam" id="PF00248"/>
    </source>
</evidence>
<dbReference type="GO" id="GO:0016491">
    <property type="term" value="F:oxidoreductase activity"/>
    <property type="evidence" value="ECO:0007669"/>
    <property type="project" value="UniProtKB-KW"/>
</dbReference>
<dbReference type="SUPFAM" id="SSF51430">
    <property type="entry name" value="NAD(P)-linked oxidoreductase"/>
    <property type="match status" value="1"/>
</dbReference>
<dbReference type="Proteomes" id="UP000054097">
    <property type="component" value="Unassembled WGS sequence"/>
</dbReference>
<dbReference type="HOGENOM" id="CLU_023205_2_0_1"/>
<name>A0A0C2WL56_SERVB</name>
<accession>A0A0C2WL56</accession>
<reference evidence="5 6" key="1">
    <citation type="submission" date="2014-04" db="EMBL/GenBank/DDBJ databases">
        <authorList>
            <consortium name="DOE Joint Genome Institute"/>
            <person name="Kuo A."/>
            <person name="Zuccaro A."/>
            <person name="Kohler A."/>
            <person name="Nagy L.G."/>
            <person name="Floudas D."/>
            <person name="Copeland A."/>
            <person name="Barry K.W."/>
            <person name="Cichocki N."/>
            <person name="Veneault-Fourrey C."/>
            <person name="LaButti K."/>
            <person name="Lindquist E.A."/>
            <person name="Lipzen A."/>
            <person name="Lundell T."/>
            <person name="Morin E."/>
            <person name="Murat C."/>
            <person name="Sun H."/>
            <person name="Tunlid A."/>
            <person name="Henrissat B."/>
            <person name="Grigoriev I.V."/>
            <person name="Hibbett D.S."/>
            <person name="Martin F."/>
            <person name="Nordberg H.P."/>
            <person name="Cantor M.N."/>
            <person name="Hua S.X."/>
        </authorList>
    </citation>
    <scope>NUCLEOTIDE SEQUENCE [LARGE SCALE GENOMIC DNA]</scope>
    <source>
        <strain evidence="5 6">MAFF 305830</strain>
    </source>
</reference>
<proteinExistence type="inferred from homology"/>
<dbReference type="PANTHER" id="PTHR43150">
    <property type="entry name" value="HYPERKINETIC, ISOFORM M"/>
    <property type="match status" value="1"/>
</dbReference>
<dbReference type="Pfam" id="PF00248">
    <property type="entry name" value="Aldo_ket_red"/>
    <property type="match status" value="1"/>
</dbReference>
<dbReference type="InterPro" id="IPR005399">
    <property type="entry name" value="K_chnl_volt-dep_bsu_KCNAB-rel"/>
</dbReference>
<dbReference type="InterPro" id="IPR036812">
    <property type="entry name" value="NAD(P)_OxRdtase_dom_sf"/>
</dbReference>
<protein>
    <recommendedName>
        <fullName evidence="4">NADP-dependent oxidoreductase domain-containing protein</fullName>
    </recommendedName>
</protein>
<gene>
    <name evidence="5" type="ORF">M408DRAFT_172968</name>
</gene>
<keyword evidence="6" id="KW-1185">Reference proteome</keyword>
<evidence type="ECO:0000313" key="5">
    <source>
        <dbReference type="EMBL" id="KIM27043.1"/>
    </source>
</evidence>